<dbReference type="InterPro" id="IPR023210">
    <property type="entry name" value="NADP_OxRdtase_dom"/>
</dbReference>
<dbReference type="FunFam" id="3.20.20.100:FF:000004">
    <property type="entry name" value="Oxidoreductase, aldo/keto reductase"/>
    <property type="match status" value="1"/>
</dbReference>
<evidence type="ECO:0000313" key="3">
    <source>
        <dbReference type="EMBL" id="QOY89401.1"/>
    </source>
</evidence>
<dbReference type="GO" id="GO:0016491">
    <property type="term" value="F:oxidoreductase activity"/>
    <property type="evidence" value="ECO:0007669"/>
    <property type="project" value="UniProtKB-KW"/>
</dbReference>
<dbReference type="CDD" id="cd19080">
    <property type="entry name" value="AKR_AKR9A_9B"/>
    <property type="match status" value="1"/>
</dbReference>
<gene>
    <name evidence="3" type="ORF">IRI77_05445</name>
</gene>
<dbReference type="InterPro" id="IPR036812">
    <property type="entry name" value="NAD(P)_OxRdtase_dom_sf"/>
</dbReference>
<dbReference type="RefSeq" id="WP_194451063.1">
    <property type="nucleotide sequence ID" value="NZ_CP063849.1"/>
</dbReference>
<dbReference type="EMBL" id="CP063849">
    <property type="protein sequence ID" value="QOY89401.1"/>
    <property type="molecule type" value="Genomic_DNA"/>
</dbReference>
<dbReference type="GO" id="GO:0005829">
    <property type="term" value="C:cytosol"/>
    <property type="evidence" value="ECO:0007669"/>
    <property type="project" value="UniProtKB-ARBA"/>
</dbReference>
<proteinExistence type="predicted"/>
<keyword evidence="1" id="KW-0560">Oxidoreductase</keyword>
<dbReference type="PANTHER" id="PTHR43364">
    <property type="entry name" value="NADH-SPECIFIC METHYLGLYOXAL REDUCTASE-RELATED"/>
    <property type="match status" value="1"/>
</dbReference>
<dbReference type="AlphaFoldDB" id="A0A7S7NT83"/>
<dbReference type="Gene3D" id="3.20.20.100">
    <property type="entry name" value="NADP-dependent oxidoreductase domain"/>
    <property type="match status" value="1"/>
</dbReference>
<accession>A0A7S7NT83</accession>
<feature type="domain" description="NADP-dependent oxidoreductase" evidence="2">
    <location>
        <begin position="18"/>
        <end position="312"/>
    </location>
</feature>
<evidence type="ECO:0000256" key="1">
    <source>
        <dbReference type="ARBA" id="ARBA00023002"/>
    </source>
</evidence>
<dbReference type="InterPro" id="IPR050523">
    <property type="entry name" value="AKR_Detox_Biosynth"/>
</dbReference>
<dbReference type="SUPFAM" id="SSF51430">
    <property type="entry name" value="NAD(P)-linked oxidoreductase"/>
    <property type="match status" value="1"/>
</dbReference>
<evidence type="ECO:0000259" key="2">
    <source>
        <dbReference type="Pfam" id="PF00248"/>
    </source>
</evidence>
<evidence type="ECO:0000313" key="4">
    <source>
        <dbReference type="Proteomes" id="UP000593892"/>
    </source>
</evidence>
<protein>
    <submittedName>
        <fullName evidence="3">Aldo/keto reductase</fullName>
    </submittedName>
</protein>
<dbReference type="KEGG" id="pfer:IRI77_05445"/>
<sequence length="343" mass="37518">MRYRLLGNSGLRVSEAALGTMTFGDDWGWGSGKQEARTIYDAFREAGGNFIDTANIYTNGTSESLLGEFMEGHRESVVLATKYSNAFPGTDPNAAGNQRKNMMQAVDASLKRLKTDYIDLYWVHIWDGLTPVEEVMRGLDDLVRSGKVLYTGISDAPAWWIAQANTLAQLRGWTAFAGLQIEYSLIERTVERELIPMAQALNIGVTAWSPLGGGVLTGKYHGGGALDGRMNHEMMKDFQPAGVDTDGVVAAVKSVAEEVGQSMAQVALAWLQSRPVPVIPILGARKLSQFQDNLASLELKLTAEQVKTLDDASKILPGFPEKMFRMPIVQAIRHGGLRDRILA</sequence>
<reference evidence="3 4" key="1">
    <citation type="submission" date="2020-10" db="EMBL/GenBank/DDBJ databases">
        <title>Complete genome sequence of Paludibaculum fermentans P105T, a facultatively anaerobic acidobacterium capable of dissimilatory Fe(III) reduction.</title>
        <authorList>
            <person name="Dedysh S.N."/>
            <person name="Beletsky A.V."/>
            <person name="Kulichevskaya I.S."/>
            <person name="Mardanov A.V."/>
            <person name="Ravin N.V."/>
        </authorList>
    </citation>
    <scope>NUCLEOTIDE SEQUENCE [LARGE SCALE GENOMIC DNA]</scope>
    <source>
        <strain evidence="3 4">P105</strain>
    </source>
</reference>
<organism evidence="3 4">
    <name type="scientific">Paludibaculum fermentans</name>
    <dbReference type="NCBI Taxonomy" id="1473598"/>
    <lineage>
        <taxon>Bacteria</taxon>
        <taxon>Pseudomonadati</taxon>
        <taxon>Acidobacteriota</taxon>
        <taxon>Terriglobia</taxon>
        <taxon>Bryobacterales</taxon>
        <taxon>Bryobacteraceae</taxon>
        <taxon>Paludibaculum</taxon>
    </lineage>
</organism>
<keyword evidence="4" id="KW-1185">Reference proteome</keyword>
<dbReference type="Pfam" id="PF00248">
    <property type="entry name" value="Aldo_ket_red"/>
    <property type="match status" value="1"/>
</dbReference>
<name>A0A7S7NT83_PALFE</name>
<dbReference type="Proteomes" id="UP000593892">
    <property type="component" value="Chromosome"/>
</dbReference>
<dbReference type="PANTHER" id="PTHR43364:SF4">
    <property type="entry name" value="NAD(P)-LINKED OXIDOREDUCTASE SUPERFAMILY PROTEIN"/>
    <property type="match status" value="1"/>
</dbReference>